<keyword evidence="1" id="KW-0812">Transmembrane</keyword>
<name>A0A6N0HNL2_9GAMM</name>
<accession>A0A6N0HNL2</accession>
<feature type="transmembrane region" description="Helical" evidence="1">
    <location>
        <begin position="38"/>
        <end position="62"/>
    </location>
</feature>
<keyword evidence="1" id="KW-0472">Membrane</keyword>
<sequence length="67" mass="7609">MPIGLLLVSIVANLTDYYLHNVVEFLMSIYLGYGLDFMDIIIGMVWTFFDAAIAGFVIAWLYNKLAK</sequence>
<proteinExistence type="predicted"/>
<gene>
    <name evidence="2" type="ORF">HUE58_01715</name>
</gene>
<dbReference type="EMBL" id="CP054490">
    <property type="protein sequence ID" value="QKQ23916.1"/>
    <property type="molecule type" value="Genomic_DNA"/>
</dbReference>
<dbReference type="Proteomes" id="UP000509429">
    <property type="component" value="Chromosome"/>
</dbReference>
<evidence type="ECO:0000313" key="3">
    <source>
        <dbReference type="Proteomes" id="UP000509429"/>
    </source>
</evidence>
<reference evidence="2 3" key="1">
    <citation type="submission" date="2020-05" db="EMBL/GenBank/DDBJ databases">
        <title>Horizontal transmission and recombination maintain forever young bacterial symbiont genomes.</title>
        <authorList>
            <person name="Russell S.L."/>
            <person name="Pepper-Tunick E."/>
            <person name="Svedberg J."/>
            <person name="Byrne A."/>
            <person name="Ruelas Castillo J."/>
            <person name="Vollmers C."/>
            <person name="Beinart R.A."/>
            <person name="Corbett-Detig R."/>
        </authorList>
    </citation>
    <scope>NUCLEOTIDE SEQUENCE [LARGE SCALE GENOMIC DNA]</scope>
    <source>
        <strain evidence="2">JDF_Ridge</strain>
    </source>
</reference>
<keyword evidence="3" id="KW-1185">Reference proteome</keyword>
<protein>
    <submittedName>
        <fullName evidence="2">Uncharacterized protein</fullName>
    </submittedName>
</protein>
<dbReference type="AlphaFoldDB" id="A0A6N0HNL2"/>
<evidence type="ECO:0000313" key="2">
    <source>
        <dbReference type="EMBL" id="QKQ23916.1"/>
    </source>
</evidence>
<evidence type="ECO:0000256" key="1">
    <source>
        <dbReference type="SAM" id="Phobius"/>
    </source>
</evidence>
<dbReference type="KEGG" id="reo:HUE58_01715"/>
<dbReference type="RefSeq" id="WP_174605356.1">
    <property type="nucleotide sequence ID" value="NZ_CP054490.1"/>
</dbReference>
<organism evidence="2 3">
    <name type="scientific">Candidatus Ruthia endofausta</name>
    <dbReference type="NCBI Taxonomy" id="2738852"/>
    <lineage>
        <taxon>Bacteria</taxon>
        <taxon>Pseudomonadati</taxon>
        <taxon>Pseudomonadota</taxon>
        <taxon>Gammaproteobacteria</taxon>
        <taxon>Candidatus Pseudothioglobaceae</taxon>
        <taxon>Candidatus Ruthturnera</taxon>
    </lineage>
</organism>
<keyword evidence="1" id="KW-1133">Transmembrane helix</keyword>